<dbReference type="STRING" id="926562.Oweho_2097"/>
<dbReference type="InterPro" id="IPR007498">
    <property type="entry name" value="PqiA-like"/>
</dbReference>
<proteinExistence type="predicted"/>
<protein>
    <submittedName>
        <fullName evidence="2">Putative paraquat-inducible protein A</fullName>
    </submittedName>
</protein>
<feature type="transmembrane region" description="Helical" evidence="1">
    <location>
        <begin position="278"/>
        <end position="299"/>
    </location>
</feature>
<dbReference type="AlphaFoldDB" id="G8R3L6"/>
<feature type="transmembrane region" description="Helical" evidence="1">
    <location>
        <begin position="443"/>
        <end position="463"/>
    </location>
</feature>
<keyword evidence="1" id="KW-1133">Transmembrane helix</keyword>
<keyword evidence="3" id="KW-1185">Reference proteome</keyword>
<dbReference type="EMBL" id="CP003156">
    <property type="protein sequence ID" value="AEV33072.1"/>
    <property type="molecule type" value="Genomic_DNA"/>
</dbReference>
<evidence type="ECO:0000256" key="1">
    <source>
        <dbReference type="SAM" id="Phobius"/>
    </source>
</evidence>
<feature type="transmembrane region" description="Helical" evidence="1">
    <location>
        <begin position="348"/>
        <end position="373"/>
    </location>
</feature>
<evidence type="ECO:0000313" key="2">
    <source>
        <dbReference type="EMBL" id="AEV33072.1"/>
    </source>
</evidence>
<keyword evidence="1" id="KW-0472">Membrane</keyword>
<sequence length="473" mass="53962">MAEVSKGESQSVLIIRQIVKTQNNLPPFGSLILLSSSTMNSEKKSTLKQIILVVCLIPLLALTAWWGYQVYSQSNERSDIKDDYMEANSIMHGIFSVNNWREEFKNIITNQIEEFDLTPKQDSILRVQINSLLNSMITEAKNQVKEDDKTLGKKIRRWAINTVVDWENLRERVPGFTESIVEDLTSEESKERLKIFALDKFNEYADQIYDDTLTTYLQSIYTKYDLENQPAFNEYVVEQTDAMEDDVNQLALSMLAVVGFFLLLWALAYKFPELRKPLFFMSVLLALIVVVTGLASPMIEIDARINKVDFVLLGEHIYFDNQMIFYRSKSILQVVSLLFQSPRIDSKMVGFLVLAFSVILPISKLISTQIYLLGKGALRKNKIIQWLAFKSGKWSMADVMVVAIFMSYVSFDGILDHQLEYARVETETLTSLATNLTSLQPGFMLFLTYVLYGLILAAILGKISPKPGEVESK</sequence>
<keyword evidence="1" id="KW-0812">Transmembrane</keyword>
<name>G8R3L6_OWEHD</name>
<reference evidence="2 3" key="1">
    <citation type="journal article" date="2012" name="Stand. Genomic Sci.">
        <title>Genome sequence of the orange-pigmented seawater bacterium Owenweeksia hongkongensis type strain (UST20020801(T)).</title>
        <authorList>
            <person name="Riedel T."/>
            <person name="Held B."/>
            <person name="Nolan M."/>
            <person name="Lucas S."/>
            <person name="Lapidus A."/>
            <person name="Tice H."/>
            <person name="Del Rio T.G."/>
            <person name="Cheng J.F."/>
            <person name="Han C."/>
            <person name="Tapia R."/>
            <person name="Goodwin L.A."/>
            <person name="Pitluck S."/>
            <person name="Liolios K."/>
            <person name="Mavromatis K."/>
            <person name="Pagani I."/>
            <person name="Ivanova N."/>
            <person name="Mikhailova N."/>
            <person name="Pati A."/>
            <person name="Chen A."/>
            <person name="Palaniappan K."/>
            <person name="Rohde M."/>
            <person name="Tindall B.J."/>
            <person name="Detter J.C."/>
            <person name="Goker M."/>
            <person name="Woyke T."/>
            <person name="Bristow J."/>
            <person name="Eisen J.A."/>
            <person name="Markowitz V."/>
            <person name="Hugenholtz P."/>
            <person name="Klenk H.P."/>
            <person name="Kyrpides N.C."/>
        </authorList>
    </citation>
    <scope>NUCLEOTIDE SEQUENCE</scope>
    <source>
        <strain evidence="3">DSM 17368 / JCM 12287 / NRRL B-23963</strain>
    </source>
</reference>
<dbReference type="Pfam" id="PF04403">
    <property type="entry name" value="PqiA"/>
    <property type="match status" value="1"/>
</dbReference>
<accession>G8R3L6</accession>
<organism evidence="2 3">
    <name type="scientific">Owenweeksia hongkongensis (strain DSM 17368 / CIP 108786 / JCM 12287 / NRRL B-23963 / UST20020801)</name>
    <dbReference type="NCBI Taxonomy" id="926562"/>
    <lineage>
        <taxon>Bacteria</taxon>
        <taxon>Pseudomonadati</taxon>
        <taxon>Bacteroidota</taxon>
        <taxon>Flavobacteriia</taxon>
        <taxon>Flavobacteriales</taxon>
        <taxon>Owenweeksiaceae</taxon>
        <taxon>Owenweeksia</taxon>
    </lineage>
</organism>
<evidence type="ECO:0000313" key="3">
    <source>
        <dbReference type="Proteomes" id="UP000005631"/>
    </source>
</evidence>
<feature type="transmembrane region" description="Helical" evidence="1">
    <location>
        <begin position="50"/>
        <end position="68"/>
    </location>
</feature>
<dbReference type="eggNOG" id="ENOG5030RJ8">
    <property type="taxonomic scope" value="Bacteria"/>
</dbReference>
<feature type="transmembrane region" description="Helical" evidence="1">
    <location>
        <begin position="250"/>
        <end position="271"/>
    </location>
</feature>
<dbReference type="Proteomes" id="UP000005631">
    <property type="component" value="Chromosome"/>
</dbReference>
<dbReference type="OrthoDB" id="9800207at2"/>
<dbReference type="HOGENOM" id="CLU_646899_0_0_10"/>
<dbReference type="RefSeq" id="WP_014202421.1">
    <property type="nucleotide sequence ID" value="NC_016599.1"/>
</dbReference>
<gene>
    <name evidence="2" type="ordered locus">Oweho_2097</name>
</gene>
<dbReference type="KEGG" id="oho:Oweho_2097"/>